<keyword evidence="2" id="KW-1133">Transmembrane helix</keyword>
<evidence type="ECO:0000313" key="4">
    <source>
        <dbReference type="EMBL" id="GHD16523.1"/>
    </source>
</evidence>
<dbReference type="PANTHER" id="PTHR38454">
    <property type="entry name" value="INTEGRAL MEMBRANE PROTEIN-RELATED"/>
    <property type="match status" value="1"/>
</dbReference>
<keyword evidence="3" id="KW-0732">Signal</keyword>
<feature type="transmembrane region" description="Helical" evidence="2">
    <location>
        <begin position="395"/>
        <end position="414"/>
    </location>
</feature>
<dbReference type="Proteomes" id="UP000638353">
    <property type="component" value="Unassembled WGS sequence"/>
</dbReference>
<feature type="transmembrane region" description="Helical" evidence="2">
    <location>
        <begin position="420"/>
        <end position="439"/>
    </location>
</feature>
<accession>A0A918X7A2</accession>
<feature type="transmembrane region" description="Helical" evidence="2">
    <location>
        <begin position="220"/>
        <end position="237"/>
    </location>
</feature>
<feature type="transmembrane region" description="Helical" evidence="2">
    <location>
        <begin position="148"/>
        <end position="167"/>
    </location>
</feature>
<evidence type="ECO:0000256" key="3">
    <source>
        <dbReference type="SAM" id="SignalP"/>
    </source>
</evidence>
<feature type="transmembrane region" description="Helical" evidence="2">
    <location>
        <begin position="336"/>
        <end position="359"/>
    </location>
</feature>
<reference evidence="4" key="1">
    <citation type="journal article" date="2014" name="Int. J. Syst. Evol. Microbiol.">
        <title>Complete genome sequence of Corynebacterium casei LMG S-19264T (=DSM 44701T), isolated from a smear-ripened cheese.</title>
        <authorList>
            <consortium name="US DOE Joint Genome Institute (JGI-PGF)"/>
            <person name="Walter F."/>
            <person name="Albersmeier A."/>
            <person name="Kalinowski J."/>
            <person name="Ruckert C."/>
        </authorList>
    </citation>
    <scope>NUCLEOTIDE SEQUENCE</scope>
    <source>
        <strain evidence="4">JCM 4637</strain>
    </source>
</reference>
<protein>
    <submittedName>
        <fullName evidence="4">Membrane protein</fullName>
    </submittedName>
</protein>
<name>A0A918X7A2_9ACTN</name>
<feature type="transmembrane region" description="Helical" evidence="2">
    <location>
        <begin position="446"/>
        <end position="468"/>
    </location>
</feature>
<organism evidence="4 5">
    <name type="scientific">Streptomyces finlayi</name>
    <dbReference type="NCBI Taxonomy" id="67296"/>
    <lineage>
        <taxon>Bacteria</taxon>
        <taxon>Bacillati</taxon>
        <taxon>Actinomycetota</taxon>
        <taxon>Actinomycetes</taxon>
        <taxon>Kitasatosporales</taxon>
        <taxon>Streptomycetaceae</taxon>
        <taxon>Streptomyces</taxon>
    </lineage>
</organism>
<sequence length="849" mass="89119">MFTVGSMLNRPRSALPRFRPVAASSLLAAALAAFAHCLGSAVAGSQPFGAMNRNVNDLGTQFVPFHAHLWDLLHGRADGGWLINWQSGYGSSFLPDVGTYLSSPFSFLVAVFPRDQIDLAVYVTSVLRIAVAAAVMAWLLLRMRPGGRWWLAGTLGAAYALCGWSVIEASYNPMWLDGLIAFPLLCGVGEAIRAGRRPVRWFFGGVLLVAYVWVANFYTAYMATLGAGLVLAARLLMDGGAWRPRLRVAGKACAVVALGIGLSAPLLLTVYAGTKHAYPGMGLTFRPAGWGDLLGRLLPATYSFNSPAMYVSSFVLLLACALPFHRGLAVRERVGWPVLAVLMVLSMQWGPTHLAWHAFTEPNGSPYRQTFVLSGVLVMAGWVAVGKGALPRPALLGGVGCVVLLGLAGLGSAFTVRWSWVAAAVGLVAAVGALMLLGLGRRGYAVVAAALLIGCTVGQSALTTAWAAKRRVAAQDDHAPYGPRQVAHRAAIASVDGWPRYRTDPGRTQTVHNDAMVVGGQGASYYSSVTSAVLTRTLSALGDGWNGSGRAPHSLDNPVTDALWGVGARLRSTYRQGADTEFSVVRGEAAPLVTVREALPEGTDYGRSAFANQELLLGSQVYERLPGTEGRCTPGAAVYVWAPGLKGTARLDANPAVGFDSKRGRVRAPMQQVGMAPGDGRVRVRLEGPGQRGAEVACLRADRLEEAVRGLRGASGISFGDGTVEARIPAGAGARVAVVAVPRIAGWQCAAPGTELAPAASYLGMLSVPVGPEGGLVRCEFRPPGLRAGSAVGGVALVGVAGAGVWVWLSRRRGASARPAFEDARRSRAGGKGRSPIRNSNPTPTAPRV</sequence>
<reference evidence="4" key="2">
    <citation type="submission" date="2020-09" db="EMBL/GenBank/DDBJ databases">
        <authorList>
            <person name="Sun Q."/>
            <person name="Ohkuma M."/>
        </authorList>
    </citation>
    <scope>NUCLEOTIDE SEQUENCE</scope>
    <source>
        <strain evidence="4">JCM 4637</strain>
    </source>
</reference>
<evidence type="ECO:0000256" key="2">
    <source>
        <dbReference type="SAM" id="Phobius"/>
    </source>
</evidence>
<feature type="chain" id="PRO_5037502492" evidence="3">
    <location>
        <begin position="36"/>
        <end position="849"/>
    </location>
</feature>
<feature type="transmembrane region" description="Helical" evidence="2">
    <location>
        <begin position="307"/>
        <end position="324"/>
    </location>
</feature>
<dbReference type="AlphaFoldDB" id="A0A918X7A2"/>
<gene>
    <name evidence="4" type="ORF">GCM10010334_77600</name>
</gene>
<evidence type="ECO:0000313" key="5">
    <source>
        <dbReference type="Proteomes" id="UP000638353"/>
    </source>
</evidence>
<dbReference type="Pfam" id="PF09586">
    <property type="entry name" value="YfhO"/>
    <property type="match status" value="1"/>
</dbReference>
<feature type="transmembrane region" description="Helical" evidence="2">
    <location>
        <begin position="788"/>
        <end position="809"/>
    </location>
</feature>
<feature type="region of interest" description="Disordered" evidence="1">
    <location>
        <begin position="817"/>
        <end position="849"/>
    </location>
</feature>
<dbReference type="PANTHER" id="PTHR38454:SF1">
    <property type="entry name" value="INTEGRAL MEMBRANE PROTEIN"/>
    <property type="match status" value="1"/>
</dbReference>
<dbReference type="EMBL" id="BMVC01000025">
    <property type="protein sequence ID" value="GHD16523.1"/>
    <property type="molecule type" value="Genomic_DNA"/>
</dbReference>
<feature type="transmembrane region" description="Helical" evidence="2">
    <location>
        <begin position="371"/>
        <end position="390"/>
    </location>
</feature>
<proteinExistence type="predicted"/>
<feature type="transmembrane region" description="Helical" evidence="2">
    <location>
        <begin position="119"/>
        <end position="141"/>
    </location>
</feature>
<feature type="transmembrane region" description="Helical" evidence="2">
    <location>
        <begin position="249"/>
        <end position="272"/>
    </location>
</feature>
<dbReference type="InterPro" id="IPR018580">
    <property type="entry name" value="Uncharacterised_YfhO"/>
</dbReference>
<keyword evidence="2" id="KW-0812">Transmembrane</keyword>
<comment type="caution">
    <text evidence="4">The sequence shown here is derived from an EMBL/GenBank/DDBJ whole genome shotgun (WGS) entry which is preliminary data.</text>
</comment>
<keyword evidence="2" id="KW-0472">Membrane</keyword>
<evidence type="ECO:0000256" key="1">
    <source>
        <dbReference type="SAM" id="MobiDB-lite"/>
    </source>
</evidence>
<feature type="signal peptide" evidence="3">
    <location>
        <begin position="1"/>
        <end position="35"/>
    </location>
</feature>